<comment type="caution">
    <text evidence="8">The sequence shown here is derived from an EMBL/GenBank/DDBJ whole genome shotgun (WGS) entry which is preliminary data.</text>
</comment>
<sequence>MTLELLITSLVVILLPGTGVIYTLALGISGGFRAAVLAAFGCTLGIVPHILASVVGLAAVLHASALAFEVLRYVGVAYLLFIAWSLLKDSNALDVGPEQAPAGNALRIVRKGILTNIFNPKLSLFFLAFLPQFIPASASGAATGQMLFLGGVFMALTFLVFVGYGALAAGLRRQVLSRPAVIVWMQRSFAAALGLMGLRLALADR</sequence>
<dbReference type="PIRSF" id="PIRSF006324">
    <property type="entry name" value="LeuE"/>
    <property type="match status" value="1"/>
</dbReference>
<dbReference type="GO" id="GO:0042970">
    <property type="term" value="F:homoserine transmembrane transporter activity"/>
    <property type="evidence" value="ECO:0007669"/>
    <property type="project" value="TreeGrafter"/>
</dbReference>
<evidence type="ECO:0000256" key="6">
    <source>
        <dbReference type="ARBA" id="ARBA00023136"/>
    </source>
</evidence>
<feature type="transmembrane region" description="Helical" evidence="7">
    <location>
        <begin position="146"/>
        <end position="169"/>
    </location>
</feature>
<dbReference type="EMBL" id="SLVX01000004">
    <property type="protein sequence ID" value="TCN46477.1"/>
    <property type="molecule type" value="Genomic_DNA"/>
</dbReference>
<organism evidence="8 9">
    <name type="scientific">Shinella granuli</name>
    <dbReference type="NCBI Taxonomy" id="323621"/>
    <lineage>
        <taxon>Bacteria</taxon>
        <taxon>Pseudomonadati</taxon>
        <taxon>Pseudomonadota</taxon>
        <taxon>Alphaproteobacteria</taxon>
        <taxon>Hyphomicrobiales</taxon>
        <taxon>Rhizobiaceae</taxon>
        <taxon>Shinella</taxon>
    </lineage>
</organism>
<evidence type="ECO:0000256" key="5">
    <source>
        <dbReference type="ARBA" id="ARBA00022989"/>
    </source>
</evidence>
<evidence type="ECO:0000256" key="1">
    <source>
        <dbReference type="ARBA" id="ARBA00004651"/>
    </source>
</evidence>
<dbReference type="Proteomes" id="UP000295351">
    <property type="component" value="Unassembled WGS sequence"/>
</dbReference>
<gene>
    <name evidence="8" type="ORF">EV665_104151</name>
</gene>
<feature type="transmembrane region" description="Helical" evidence="7">
    <location>
        <begin position="6"/>
        <end position="28"/>
    </location>
</feature>
<dbReference type="PANTHER" id="PTHR30086:SF14">
    <property type="entry name" value="HOMOSERINE_HOMOSERINE LACTONE EFFLUX PROTEIN"/>
    <property type="match status" value="1"/>
</dbReference>
<accession>A0A4R2CXP4</accession>
<dbReference type="AlphaFoldDB" id="A0A4R2CXP4"/>
<dbReference type="InterPro" id="IPR001123">
    <property type="entry name" value="LeuE-type"/>
</dbReference>
<keyword evidence="5 7" id="KW-1133">Transmembrane helix</keyword>
<protein>
    <submittedName>
        <fullName evidence="8">Threonine/homoserine/homoserine lactone efflux protein</fullName>
    </submittedName>
</protein>
<evidence type="ECO:0000256" key="4">
    <source>
        <dbReference type="ARBA" id="ARBA00022692"/>
    </source>
</evidence>
<feature type="transmembrane region" description="Helical" evidence="7">
    <location>
        <begin position="113"/>
        <end position="134"/>
    </location>
</feature>
<proteinExistence type="inferred from homology"/>
<comment type="similarity">
    <text evidence="2">Belongs to the Rht family.</text>
</comment>
<evidence type="ECO:0000256" key="7">
    <source>
        <dbReference type="SAM" id="Phobius"/>
    </source>
</evidence>
<dbReference type="GO" id="GO:0005886">
    <property type="term" value="C:plasma membrane"/>
    <property type="evidence" value="ECO:0007669"/>
    <property type="project" value="UniProtKB-SubCell"/>
</dbReference>
<keyword evidence="9" id="KW-1185">Reference proteome</keyword>
<feature type="transmembrane region" description="Helical" evidence="7">
    <location>
        <begin position="35"/>
        <end position="64"/>
    </location>
</feature>
<dbReference type="RefSeq" id="WP_133033863.1">
    <property type="nucleotide sequence ID" value="NZ_BAABEI010000012.1"/>
</dbReference>
<dbReference type="Pfam" id="PF01810">
    <property type="entry name" value="LysE"/>
    <property type="match status" value="1"/>
</dbReference>
<name>A0A4R2CXP4_SHIGR</name>
<keyword evidence="3" id="KW-1003">Cell membrane</keyword>
<keyword evidence="4 7" id="KW-0812">Transmembrane</keyword>
<evidence type="ECO:0000256" key="2">
    <source>
        <dbReference type="ARBA" id="ARBA00007928"/>
    </source>
</evidence>
<evidence type="ECO:0000256" key="3">
    <source>
        <dbReference type="ARBA" id="ARBA00022475"/>
    </source>
</evidence>
<keyword evidence="6 7" id="KW-0472">Membrane</keyword>
<feature type="transmembrane region" description="Helical" evidence="7">
    <location>
        <begin position="70"/>
        <end position="87"/>
    </location>
</feature>
<reference evidence="8 9" key="1">
    <citation type="submission" date="2019-03" db="EMBL/GenBank/DDBJ databases">
        <title>Genomic Encyclopedia of Type Strains, Phase IV (KMG-IV): sequencing the most valuable type-strain genomes for metagenomic binning, comparative biology and taxonomic classification.</title>
        <authorList>
            <person name="Goeker M."/>
        </authorList>
    </citation>
    <scope>NUCLEOTIDE SEQUENCE [LARGE SCALE GENOMIC DNA]</scope>
    <source>
        <strain evidence="8 9">DSM 18401</strain>
    </source>
</reference>
<evidence type="ECO:0000313" key="9">
    <source>
        <dbReference type="Proteomes" id="UP000295351"/>
    </source>
</evidence>
<feature type="transmembrane region" description="Helical" evidence="7">
    <location>
        <begin position="181"/>
        <end position="202"/>
    </location>
</feature>
<dbReference type="PANTHER" id="PTHR30086">
    <property type="entry name" value="ARGININE EXPORTER PROTEIN ARGO"/>
    <property type="match status" value="1"/>
</dbReference>
<comment type="subcellular location">
    <subcellularLocation>
        <location evidence="1">Cell membrane</location>
        <topology evidence="1">Multi-pass membrane protein</topology>
    </subcellularLocation>
</comment>
<evidence type="ECO:0000313" key="8">
    <source>
        <dbReference type="EMBL" id="TCN46477.1"/>
    </source>
</evidence>